<evidence type="ECO:0000313" key="2">
    <source>
        <dbReference type="Proteomes" id="UP000547973"/>
    </source>
</evidence>
<accession>A0A7Y9ZCL6</accession>
<keyword evidence="2" id="KW-1185">Reference proteome</keyword>
<dbReference type="Proteomes" id="UP000547973">
    <property type="component" value="Unassembled WGS sequence"/>
</dbReference>
<gene>
    <name evidence="1" type="ORF">BKA03_000990</name>
</gene>
<dbReference type="EMBL" id="JACBZO010000001">
    <property type="protein sequence ID" value="NYI40871.1"/>
    <property type="molecule type" value="Genomic_DNA"/>
</dbReference>
<comment type="caution">
    <text evidence="1">The sequence shown here is derived from an EMBL/GenBank/DDBJ whole genome shotgun (WGS) entry which is preliminary data.</text>
</comment>
<reference evidence="1 2" key="1">
    <citation type="submission" date="2020-07" db="EMBL/GenBank/DDBJ databases">
        <title>Sequencing the genomes of 1000 actinobacteria strains.</title>
        <authorList>
            <person name="Klenk H.-P."/>
        </authorList>
    </citation>
    <scope>NUCLEOTIDE SEQUENCE [LARGE SCALE GENOMIC DNA]</scope>
    <source>
        <strain evidence="1 2">DSM 19970</strain>
    </source>
</reference>
<name>A0A7Y9ZCL6_9MICO</name>
<organism evidence="1 2">
    <name type="scientific">Demequina lutea</name>
    <dbReference type="NCBI Taxonomy" id="431489"/>
    <lineage>
        <taxon>Bacteria</taxon>
        <taxon>Bacillati</taxon>
        <taxon>Actinomycetota</taxon>
        <taxon>Actinomycetes</taxon>
        <taxon>Micrococcales</taxon>
        <taxon>Demequinaceae</taxon>
        <taxon>Demequina</taxon>
    </lineage>
</organism>
<proteinExistence type="predicted"/>
<protein>
    <submittedName>
        <fullName evidence="1">Uncharacterized protein</fullName>
    </submittedName>
</protein>
<sequence length="34" mass="3498">MPATLATIFPVVPHPLPASAELRAAIVANPVFGE</sequence>
<dbReference type="AlphaFoldDB" id="A0A7Y9ZCL6"/>
<evidence type="ECO:0000313" key="1">
    <source>
        <dbReference type="EMBL" id="NYI40871.1"/>
    </source>
</evidence>